<accession>A0A919YS76</accession>
<dbReference type="InterPro" id="IPR036097">
    <property type="entry name" value="HisK_dim/P_sf"/>
</dbReference>
<evidence type="ECO:0000256" key="13">
    <source>
        <dbReference type="SAM" id="SignalP"/>
    </source>
</evidence>
<dbReference type="InterPro" id="IPR003661">
    <property type="entry name" value="HisK_dim/P_dom"/>
</dbReference>
<feature type="signal peptide" evidence="13">
    <location>
        <begin position="1"/>
        <end position="29"/>
    </location>
</feature>
<keyword evidence="10" id="KW-0902">Two-component regulatory system</keyword>
<dbReference type="GO" id="GO:0005886">
    <property type="term" value="C:plasma membrane"/>
    <property type="evidence" value="ECO:0007669"/>
    <property type="project" value="UniProtKB-SubCell"/>
</dbReference>
<keyword evidence="13" id="KW-0732">Signal</keyword>
<dbReference type="GO" id="GO:0005524">
    <property type="term" value="F:ATP binding"/>
    <property type="evidence" value="ECO:0007669"/>
    <property type="project" value="UniProtKB-KW"/>
</dbReference>
<dbReference type="Gene3D" id="3.30.565.10">
    <property type="entry name" value="Histidine kinase-like ATPase, C-terminal domain"/>
    <property type="match status" value="1"/>
</dbReference>
<comment type="subcellular location">
    <subcellularLocation>
        <location evidence="2">Cell membrane</location>
        <topology evidence="2">Multi-pass membrane protein</topology>
    </subcellularLocation>
</comment>
<dbReference type="SMART" id="SM00388">
    <property type="entry name" value="HisKA"/>
    <property type="match status" value="1"/>
</dbReference>
<sequence>MEWKSWYSKRMLLALICLLAAAASSFWLAYSFKDVSPSSSLKAIKVLTNGMVSELEHQHAELADDSSPFSAKLSAWAEAQHAELLVVSADGTILYDSSSQQADGGAGLADSSNRETRVLSPRFELDFALRLSRAEPATYHIAFPILDAANDTFVGYAQFALPQASVDQQQPFSSLQRAAALLVLILSFLLLVYLLLAINRYVKQQQLEPIKALKGNAEAILKGNYEQEAQWTSRNELGELYAVFDQMRVEIRSLHLSQASHSQAHKELISNLSHDLKTPLTTIKAYVEAIREGICPDLPSAMSYLDVVHANASKMSALVDDLLLHSLRDLEQIAVHPKEQYSAAVLKPMLQHIAHYIETSGVSCDAPDSYPNLLLAIDPIRIEQVIANLVANSLKHTTVGDVIALKVEENEQERALEITVADTGSGISPQDMPFIFERYYQGQAAPASSSEQLPPRHGVGLGLSICKHIVEAHGGTITFHSRPEQGTTFCIKLPLS</sequence>
<evidence type="ECO:0000259" key="15">
    <source>
        <dbReference type="PROSITE" id="PS50885"/>
    </source>
</evidence>
<keyword evidence="8" id="KW-0418">Kinase</keyword>
<evidence type="ECO:0000259" key="14">
    <source>
        <dbReference type="PROSITE" id="PS50109"/>
    </source>
</evidence>
<keyword evidence="4" id="KW-1003">Cell membrane</keyword>
<dbReference type="SUPFAM" id="SSF47384">
    <property type="entry name" value="Homodimeric domain of signal transducing histidine kinase"/>
    <property type="match status" value="1"/>
</dbReference>
<organism evidence="16 17">
    <name type="scientific">Paenibacillus montaniterrae</name>
    <dbReference type="NCBI Taxonomy" id="429341"/>
    <lineage>
        <taxon>Bacteria</taxon>
        <taxon>Bacillati</taxon>
        <taxon>Bacillota</taxon>
        <taxon>Bacilli</taxon>
        <taxon>Bacillales</taxon>
        <taxon>Paenibacillaceae</taxon>
        <taxon>Paenibacillus</taxon>
    </lineage>
</organism>
<dbReference type="SUPFAM" id="SSF158472">
    <property type="entry name" value="HAMP domain-like"/>
    <property type="match status" value="1"/>
</dbReference>
<dbReference type="InterPro" id="IPR003594">
    <property type="entry name" value="HATPase_dom"/>
</dbReference>
<dbReference type="PRINTS" id="PR00344">
    <property type="entry name" value="BCTRLSENSOR"/>
</dbReference>
<dbReference type="PROSITE" id="PS50885">
    <property type="entry name" value="HAMP"/>
    <property type="match status" value="1"/>
</dbReference>
<keyword evidence="6" id="KW-0808">Transferase</keyword>
<evidence type="ECO:0000256" key="12">
    <source>
        <dbReference type="SAM" id="Phobius"/>
    </source>
</evidence>
<name>A0A919YS76_9BACL</name>
<dbReference type="Proteomes" id="UP000683139">
    <property type="component" value="Unassembled WGS sequence"/>
</dbReference>
<feature type="domain" description="HAMP" evidence="15">
    <location>
        <begin position="204"/>
        <end position="256"/>
    </location>
</feature>
<dbReference type="PANTHER" id="PTHR43547:SF2">
    <property type="entry name" value="HYBRID SIGNAL TRANSDUCTION HISTIDINE KINASE C"/>
    <property type="match status" value="1"/>
</dbReference>
<gene>
    <name evidence="16" type="ORF">J40TS1_28810</name>
</gene>
<dbReference type="CDD" id="cd06225">
    <property type="entry name" value="HAMP"/>
    <property type="match status" value="1"/>
</dbReference>
<dbReference type="CDD" id="cd00075">
    <property type="entry name" value="HATPase"/>
    <property type="match status" value="1"/>
</dbReference>
<dbReference type="SUPFAM" id="SSF55874">
    <property type="entry name" value="ATPase domain of HSP90 chaperone/DNA topoisomerase II/histidine kinase"/>
    <property type="match status" value="1"/>
</dbReference>
<evidence type="ECO:0000256" key="7">
    <source>
        <dbReference type="ARBA" id="ARBA00022741"/>
    </source>
</evidence>
<evidence type="ECO:0000256" key="4">
    <source>
        <dbReference type="ARBA" id="ARBA00022475"/>
    </source>
</evidence>
<evidence type="ECO:0000256" key="10">
    <source>
        <dbReference type="ARBA" id="ARBA00023012"/>
    </source>
</evidence>
<protein>
    <recommendedName>
        <fullName evidence="3">histidine kinase</fullName>
        <ecNumber evidence="3">2.7.13.3</ecNumber>
    </recommendedName>
</protein>
<dbReference type="Gene3D" id="1.10.287.130">
    <property type="match status" value="1"/>
</dbReference>
<dbReference type="AlphaFoldDB" id="A0A919YS76"/>
<evidence type="ECO:0000256" key="2">
    <source>
        <dbReference type="ARBA" id="ARBA00004651"/>
    </source>
</evidence>
<evidence type="ECO:0000256" key="5">
    <source>
        <dbReference type="ARBA" id="ARBA00022553"/>
    </source>
</evidence>
<reference evidence="16" key="1">
    <citation type="submission" date="2021-03" db="EMBL/GenBank/DDBJ databases">
        <title>Antimicrobial resistance genes in bacteria isolated from Japanese honey, and their potential for conferring macrolide and lincosamide resistance in the American foulbrood pathogen Paenibacillus larvae.</title>
        <authorList>
            <person name="Okamoto M."/>
            <person name="Kumagai M."/>
            <person name="Kanamori H."/>
            <person name="Takamatsu D."/>
        </authorList>
    </citation>
    <scope>NUCLEOTIDE SEQUENCE</scope>
    <source>
        <strain evidence="16">J40TS1</strain>
    </source>
</reference>
<feature type="transmembrane region" description="Helical" evidence="12">
    <location>
        <begin position="178"/>
        <end position="198"/>
    </location>
</feature>
<dbReference type="Pfam" id="PF02518">
    <property type="entry name" value="HATPase_c"/>
    <property type="match status" value="1"/>
</dbReference>
<dbReference type="Pfam" id="PF00672">
    <property type="entry name" value="HAMP"/>
    <property type="match status" value="1"/>
</dbReference>
<dbReference type="Pfam" id="PF00512">
    <property type="entry name" value="HisKA"/>
    <property type="match status" value="1"/>
</dbReference>
<evidence type="ECO:0000256" key="9">
    <source>
        <dbReference type="ARBA" id="ARBA00022840"/>
    </source>
</evidence>
<keyword evidence="9" id="KW-0067">ATP-binding</keyword>
<keyword evidence="17" id="KW-1185">Reference proteome</keyword>
<dbReference type="InterPro" id="IPR004358">
    <property type="entry name" value="Sig_transdc_His_kin-like_C"/>
</dbReference>
<keyword evidence="7" id="KW-0547">Nucleotide-binding</keyword>
<dbReference type="Gene3D" id="6.10.340.10">
    <property type="match status" value="1"/>
</dbReference>
<dbReference type="EC" id="2.7.13.3" evidence="3"/>
<evidence type="ECO:0000256" key="6">
    <source>
        <dbReference type="ARBA" id="ARBA00022679"/>
    </source>
</evidence>
<dbReference type="SMART" id="SM00387">
    <property type="entry name" value="HATPase_c"/>
    <property type="match status" value="1"/>
</dbReference>
<dbReference type="CDD" id="cd00082">
    <property type="entry name" value="HisKA"/>
    <property type="match status" value="1"/>
</dbReference>
<comment type="caution">
    <text evidence="16">The sequence shown here is derived from an EMBL/GenBank/DDBJ whole genome shotgun (WGS) entry which is preliminary data.</text>
</comment>
<dbReference type="InterPro" id="IPR003660">
    <property type="entry name" value="HAMP_dom"/>
</dbReference>
<dbReference type="InterPro" id="IPR036890">
    <property type="entry name" value="HATPase_C_sf"/>
</dbReference>
<proteinExistence type="predicted"/>
<evidence type="ECO:0000256" key="1">
    <source>
        <dbReference type="ARBA" id="ARBA00000085"/>
    </source>
</evidence>
<keyword evidence="11 12" id="KW-0472">Membrane</keyword>
<evidence type="ECO:0000256" key="11">
    <source>
        <dbReference type="ARBA" id="ARBA00023136"/>
    </source>
</evidence>
<evidence type="ECO:0000313" key="17">
    <source>
        <dbReference type="Proteomes" id="UP000683139"/>
    </source>
</evidence>
<feature type="domain" description="Histidine kinase" evidence="14">
    <location>
        <begin position="271"/>
        <end position="496"/>
    </location>
</feature>
<dbReference type="InterPro" id="IPR005467">
    <property type="entry name" value="His_kinase_dom"/>
</dbReference>
<keyword evidence="12" id="KW-0812">Transmembrane</keyword>
<comment type="catalytic activity">
    <reaction evidence="1">
        <text>ATP + protein L-histidine = ADP + protein N-phospho-L-histidine.</text>
        <dbReference type="EC" id="2.7.13.3"/>
    </reaction>
</comment>
<keyword evidence="12" id="KW-1133">Transmembrane helix</keyword>
<keyword evidence="5" id="KW-0597">Phosphoprotein</keyword>
<evidence type="ECO:0000256" key="3">
    <source>
        <dbReference type="ARBA" id="ARBA00012438"/>
    </source>
</evidence>
<dbReference type="GO" id="GO:0000155">
    <property type="term" value="F:phosphorelay sensor kinase activity"/>
    <property type="evidence" value="ECO:0007669"/>
    <property type="project" value="InterPro"/>
</dbReference>
<evidence type="ECO:0000256" key="8">
    <source>
        <dbReference type="ARBA" id="ARBA00022777"/>
    </source>
</evidence>
<dbReference type="PROSITE" id="PS50109">
    <property type="entry name" value="HIS_KIN"/>
    <property type="match status" value="1"/>
</dbReference>
<evidence type="ECO:0000313" key="16">
    <source>
        <dbReference type="EMBL" id="GIP17239.1"/>
    </source>
</evidence>
<dbReference type="PANTHER" id="PTHR43547">
    <property type="entry name" value="TWO-COMPONENT HISTIDINE KINASE"/>
    <property type="match status" value="1"/>
</dbReference>
<dbReference type="RefSeq" id="WP_213516367.1">
    <property type="nucleotide sequence ID" value="NZ_BOSE01000005.1"/>
</dbReference>
<feature type="chain" id="PRO_5039543991" description="histidine kinase" evidence="13">
    <location>
        <begin position="30"/>
        <end position="496"/>
    </location>
</feature>
<dbReference type="EMBL" id="BOSE01000005">
    <property type="protein sequence ID" value="GIP17239.1"/>
    <property type="molecule type" value="Genomic_DNA"/>
</dbReference>